<gene>
    <name evidence="1" type="ORF">S12H4_59551</name>
</gene>
<proteinExistence type="predicted"/>
<evidence type="ECO:0000313" key="1">
    <source>
        <dbReference type="EMBL" id="GAJ17044.1"/>
    </source>
</evidence>
<protein>
    <recommendedName>
        <fullName evidence="2">Response regulatory domain-containing protein</fullName>
    </recommendedName>
</protein>
<dbReference type="EMBL" id="BARW01038945">
    <property type="protein sequence ID" value="GAJ17044.1"/>
    <property type="molecule type" value="Genomic_DNA"/>
</dbReference>
<sequence>MLTAINTKFPLGFGLKDIDDRWLPVTDFLEKPVDFDVLISKVAKLLQESSTAD</sequence>
<accession>X1UHN3</accession>
<dbReference type="AlphaFoldDB" id="X1UHN3"/>
<name>X1UHN3_9ZZZZ</name>
<evidence type="ECO:0008006" key="2">
    <source>
        <dbReference type="Google" id="ProtNLM"/>
    </source>
</evidence>
<reference evidence="1" key="1">
    <citation type="journal article" date="2014" name="Front. Microbiol.">
        <title>High frequency of phylogenetically diverse reductive dehalogenase-homologous genes in deep subseafloor sedimentary metagenomes.</title>
        <authorList>
            <person name="Kawai M."/>
            <person name="Futagami T."/>
            <person name="Toyoda A."/>
            <person name="Takaki Y."/>
            <person name="Nishi S."/>
            <person name="Hori S."/>
            <person name="Arai W."/>
            <person name="Tsubouchi T."/>
            <person name="Morono Y."/>
            <person name="Uchiyama I."/>
            <person name="Ito T."/>
            <person name="Fujiyama A."/>
            <person name="Inagaki F."/>
            <person name="Takami H."/>
        </authorList>
    </citation>
    <scope>NUCLEOTIDE SEQUENCE</scope>
    <source>
        <strain evidence="1">Expedition CK06-06</strain>
    </source>
</reference>
<comment type="caution">
    <text evidence="1">The sequence shown here is derived from an EMBL/GenBank/DDBJ whole genome shotgun (WGS) entry which is preliminary data.</text>
</comment>
<organism evidence="1">
    <name type="scientific">marine sediment metagenome</name>
    <dbReference type="NCBI Taxonomy" id="412755"/>
    <lineage>
        <taxon>unclassified sequences</taxon>
        <taxon>metagenomes</taxon>
        <taxon>ecological metagenomes</taxon>
    </lineage>
</organism>